<evidence type="ECO:0008006" key="4">
    <source>
        <dbReference type="Google" id="ProtNLM"/>
    </source>
</evidence>
<dbReference type="InterPro" id="IPR011990">
    <property type="entry name" value="TPR-like_helical_dom_sf"/>
</dbReference>
<proteinExistence type="predicted"/>
<reference evidence="2 3" key="1">
    <citation type="submission" date="2020-10" db="EMBL/GenBank/DDBJ databases">
        <title>Connecting structure to function with the recovery of over 1000 high-quality activated sludge metagenome-assembled genomes encoding full-length rRNA genes using long-read sequencing.</title>
        <authorList>
            <person name="Singleton C.M."/>
            <person name="Petriglieri F."/>
            <person name="Kristensen J.M."/>
            <person name="Kirkegaard R.H."/>
            <person name="Michaelsen T.Y."/>
            <person name="Andersen M.H."/>
            <person name="Karst S.M."/>
            <person name="Dueholm M.S."/>
            <person name="Nielsen P.H."/>
            <person name="Albertsen M."/>
        </authorList>
    </citation>
    <scope>NUCLEOTIDE SEQUENCE [LARGE SCALE GENOMIC DNA]</scope>
    <source>
        <strain evidence="2">Ribe_18-Q3-R11-54_MAXAC.273</strain>
    </source>
</reference>
<sequence>MKYLLLFVSFFLISSCRKAAVVHQEDMTARPQIMCAPPLTDAEWYKMKTKAPLWAGMDILNYPITTKKPEAQKYFNQGLLLSYAFNHAEAGRSFFEATRIDTTCAMCYWGYAYVLGPNYNAGMEADNYIRAYNAIQKAIKLSGNATPKEKALIKAMAERYIENPVQYRRPLDSLYMVAMKEVHKQYPTDVDIAAMYAESLMDMHPWDLYDHAGNPMPWTPEIVNAIESAIKINPKHPGGNHFYIHAMEASKTPEKALVSCKLFDDGLVPNSGHLVHMPSHIYIHTGDYHQGAIDNIKAVELDSNYVTQCHAQGAYPVTYYPHNYHFLAGCATLGGESNWAIKAAYKLADQTNTKAMFDHNMLGLQHMNSIPYFIRVKFGKWQDILHEGPPDLSLTYPTGIYHYARGMAYVGTNDLENAKIELTALKAIASIDSFKQIKIWGFNTMFQILDIAQKTLEGNLLAKQGKYDESIRLLRAAVAIEDQLLYQEPPDWFFSIRHYLGAVLLEAKKPAEAITVYTEDLKHFPRNGWALNGLRQAYEDSNQMDKAKETEEKFREAWKYADVQLASSVVK</sequence>
<dbReference type="Gene3D" id="1.25.40.10">
    <property type="entry name" value="Tetratricopeptide repeat domain"/>
    <property type="match status" value="2"/>
</dbReference>
<evidence type="ECO:0000313" key="3">
    <source>
        <dbReference type="Proteomes" id="UP000808337"/>
    </source>
</evidence>
<evidence type="ECO:0000256" key="1">
    <source>
        <dbReference type="SAM" id="SignalP"/>
    </source>
</evidence>
<dbReference type="AlphaFoldDB" id="A0A9D7SRI1"/>
<keyword evidence="1" id="KW-0732">Signal</keyword>
<feature type="chain" id="PRO_5039154919" description="Tetratricopeptide repeat protein" evidence="1">
    <location>
        <begin position="20"/>
        <end position="571"/>
    </location>
</feature>
<dbReference type="Proteomes" id="UP000808337">
    <property type="component" value="Unassembled WGS sequence"/>
</dbReference>
<dbReference type="SMART" id="SM00028">
    <property type="entry name" value="TPR"/>
    <property type="match status" value="3"/>
</dbReference>
<dbReference type="PANTHER" id="PTHR45588:SF1">
    <property type="entry name" value="WW DOMAIN-CONTAINING PROTEIN"/>
    <property type="match status" value="1"/>
</dbReference>
<dbReference type="InterPro" id="IPR019734">
    <property type="entry name" value="TPR_rpt"/>
</dbReference>
<feature type="signal peptide" evidence="1">
    <location>
        <begin position="1"/>
        <end position="19"/>
    </location>
</feature>
<dbReference type="PANTHER" id="PTHR45588">
    <property type="entry name" value="TPR DOMAIN-CONTAINING PROTEIN"/>
    <property type="match status" value="1"/>
</dbReference>
<gene>
    <name evidence="2" type="ORF">IPP15_04740</name>
</gene>
<comment type="caution">
    <text evidence="2">The sequence shown here is derived from an EMBL/GenBank/DDBJ whole genome shotgun (WGS) entry which is preliminary data.</text>
</comment>
<evidence type="ECO:0000313" key="2">
    <source>
        <dbReference type="EMBL" id="MBK9981722.1"/>
    </source>
</evidence>
<organism evidence="2 3">
    <name type="scientific">Candidatus Opimibacter skivensis</name>
    <dbReference type="NCBI Taxonomy" id="2982028"/>
    <lineage>
        <taxon>Bacteria</taxon>
        <taxon>Pseudomonadati</taxon>
        <taxon>Bacteroidota</taxon>
        <taxon>Saprospiria</taxon>
        <taxon>Saprospirales</taxon>
        <taxon>Saprospiraceae</taxon>
        <taxon>Candidatus Opimibacter</taxon>
    </lineage>
</organism>
<name>A0A9D7SRI1_9BACT</name>
<accession>A0A9D7SRI1</accession>
<dbReference type="EMBL" id="JADKGY010000001">
    <property type="protein sequence ID" value="MBK9981722.1"/>
    <property type="molecule type" value="Genomic_DNA"/>
</dbReference>
<dbReference type="PROSITE" id="PS51257">
    <property type="entry name" value="PROKAR_LIPOPROTEIN"/>
    <property type="match status" value="1"/>
</dbReference>
<dbReference type="SUPFAM" id="SSF48452">
    <property type="entry name" value="TPR-like"/>
    <property type="match status" value="1"/>
</dbReference>
<protein>
    <recommendedName>
        <fullName evidence="4">Tetratricopeptide repeat protein</fullName>
    </recommendedName>
</protein>